<gene>
    <name evidence="1" type="ORF">Zmor_012987</name>
</gene>
<evidence type="ECO:0000313" key="1">
    <source>
        <dbReference type="EMBL" id="KAJ3653751.1"/>
    </source>
</evidence>
<organism evidence="1 2">
    <name type="scientific">Zophobas morio</name>
    <dbReference type="NCBI Taxonomy" id="2755281"/>
    <lineage>
        <taxon>Eukaryota</taxon>
        <taxon>Metazoa</taxon>
        <taxon>Ecdysozoa</taxon>
        <taxon>Arthropoda</taxon>
        <taxon>Hexapoda</taxon>
        <taxon>Insecta</taxon>
        <taxon>Pterygota</taxon>
        <taxon>Neoptera</taxon>
        <taxon>Endopterygota</taxon>
        <taxon>Coleoptera</taxon>
        <taxon>Polyphaga</taxon>
        <taxon>Cucujiformia</taxon>
        <taxon>Tenebrionidae</taxon>
        <taxon>Zophobas</taxon>
    </lineage>
</organism>
<name>A0AA38MF28_9CUCU</name>
<evidence type="ECO:0000313" key="2">
    <source>
        <dbReference type="Proteomes" id="UP001168821"/>
    </source>
</evidence>
<dbReference type="EMBL" id="JALNTZ010000004">
    <property type="protein sequence ID" value="KAJ3653751.1"/>
    <property type="molecule type" value="Genomic_DNA"/>
</dbReference>
<reference evidence="1" key="1">
    <citation type="journal article" date="2023" name="G3 (Bethesda)">
        <title>Whole genome assemblies of Zophobas morio and Tenebrio molitor.</title>
        <authorList>
            <person name="Kaur S."/>
            <person name="Stinson S.A."/>
            <person name="diCenzo G.C."/>
        </authorList>
    </citation>
    <scope>NUCLEOTIDE SEQUENCE</scope>
    <source>
        <strain evidence="1">QUZm001</strain>
    </source>
</reference>
<accession>A0AA38MF28</accession>
<protein>
    <submittedName>
        <fullName evidence="1">Uncharacterized protein</fullName>
    </submittedName>
</protein>
<dbReference type="AlphaFoldDB" id="A0AA38MF28"/>
<proteinExistence type="predicted"/>
<keyword evidence="2" id="KW-1185">Reference proteome</keyword>
<comment type="caution">
    <text evidence="1">The sequence shown here is derived from an EMBL/GenBank/DDBJ whole genome shotgun (WGS) entry which is preliminary data.</text>
</comment>
<sequence length="288" mass="33186">MRRFPLPPPAMWPCERPIVHVLNGDYPAAELRRMSVPGLERLVAKLVQRTAKPAARPQWWPRGLHYTQPLDLGLSSEREIKLAFKQLIVSCCQFFKANERRRPNAKHRFLAHLRLHPRGDVPNVAAPPPPPAPAKLATCVHIPFSSDVGRAMAAREQHGMSDELRMRRLERSEWYTNKGVPRAADADYEVAATRPPGHHHVYKMPRRQQYQRRRSLHDVDFLAGFCTPVRVVVERLDLSKFAKGDKSEDGDKRRELVVRIRDTEKMCCDLRRSVSVKLVRTSPRLRDV</sequence>
<dbReference type="Proteomes" id="UP001168821">
    <property type="component" value="Unassembled WGS sequence"/>
</dbReference>